<dbReference type="Pfam" id="PF01292">
    <property type="entry name" value="Ni_hydr_CYTB"/>
    <property type="match status" value="1"/>
</dbReference>
<evidence type="ECO:0000256" key="1">
    <source>
        <dbReference type="ARBA" id="ARBA00001970"/>
    </source>
</evidence>
<dbReference type="GO" id="GO:0020037">
    <property type="term" value="F:heme binding"/>
    <property type="evidence" value="ECO:0007669"/>
    <property type="project" value="TreeGrafter"/>
</dbReference>
<evidence type="ECO:0000256" key="2">
    <source>
        <dbReference type="ARBA" id="ARBA00004651"/>
    </source>
</evidence>
<evidence type="ECO:0000256" key="5">
    <source>
        <dbReference type="ARBA" id="ARBA00022617"/>
    </source>
</evidence>
<dbReference type="RefSeq" id="WP_127613182.1">
    <property type="nucleotide sequence ID" value="NZ_RXOL01000005.1"/>
</dbReference>
<evidence type="ECO:0000256" key="13">
    <source>
        <dbReference type="SAM" id="Phobius"/>
    </source>
</evidence>
<dbReference type="PANTHER" id="PTHR30529">
    <property type="entry name" value="CYTOCHROME B561"/>
    <property type="match status" value="1"/>
</dbReference>
<evidence type="ECO:0000256" key="4">
    <source>
        <dbReference type="ARBA" id="ARBA00022475"/>
    </source>
</evidence>
<dbReference type="InterPro" id="IPR011577">
    <property type="entry name" value="Cyt_b561_bac/Ni-Hgenase"/>
</dbReference>
<dbReference type="PANTHER" id="PTHR30529:SF1">
    <property type="entry name" value="CYTOCHROME B561 HOMOLOG 2"/>
    <property type="match status" value="1"/>
</dbReference>
<comment type="similarity">
    <text evidence="12">Belongs to the cytochrome b561 family.</text>
</comment>
<dbReference type="GO" id="GO:0046872">
    <property type="term" value="F:metal ion binding"/>
    <property type="evidence" value="ECO:0007669"/>
    <property type="project" value="UniProtKB-KW"/>
</dbReference>
<evidence type="ECO:0000256" key="8">
    <source>
        <dbReference type="ARBA" id="ARBA00022982"/>
    </source>
</evidence>
<feature type="transmembrane region" description="Helical" evidence="13">
    <location>
        <begin position="79"/>
        <end position="102"/>
    </location>
</feature>
<evidence type="ECO:0000256" key="12">
    <source>
        <dbReference type="ARBA" id="ARBA00037975"/>
    </source>
</evidence>
<comment type="subcellular location">
    <subcellularLocation>
        <location evidence="2">Cell membrane</location>
        <topology evidence="2">Multi-pass membrane protein</topology>
    </subcellularLocation>
</comment>
<keyword evidence="10" id="KW-0408">Iron</keyword>
<keyword evidence="6 13" id="KW-0812">Transmembrane</keyword>
<evidence type="ECO:0000256" key="11">
    <source>
        <dbReference type="ARBA" id="ARBA00023136"/>
    </source>
</evidence>
<evidence type="ECO:0000313" key="15">
    <source>
        <dbReference type="EMBL" id="RVQ66083.1"/>
    </source>
</evidence>
<keyword evidence="16" id="KW-1185">Reference proteome</keyword>
<organism evidence="15 16">
    <name type="scientific">Croceicoccus ponticola</name>
    <dbReference type="NCBI Taxonomy" id="2217664"/>
    <lineage>
        <taxon>Bacteria</taxon>
        <taxon>Pseudomonadati</taxon>
        <taxon>Pseudomonadota</taxon>
        <taxon>Alphaproteobacteria</taxon>
        <taxon>Sphingomonadales</taxon>
        <taxon>Erythrobacteraceae</taxon>
        <taxon>Croceicoccus</taxon>
    </lineage>
</organism>
<keyword evidence="4" id="KW-1003">Cell membrane</keyword>
<proteinExistence type="inferred from homology"/>
<keyword evidence="5" id="KW-0349">Heme</keyword>
<evidence type="ECO:0000256" key="3">
    <source>
        <dbReference type="ARBA" id="ARBA00022448"/>
    </source>
</evidence>
<feature type="transmembrane region" description="Helical" evidence="13">
    <location>
        <begin position="138"/>
        <end position="159"/>
    </location>
</feature>
<dbReference type="Proteomes" id="UP000283003">
    <property type="component" value="Unassembled WGS sequence"/>
</dbReference>
<protein>
    <submittedName>
        <fullName evidence="15">Cytochrome b</fullName>
    </submittedName>
</protein>
<dbReference type="SUPFAM" id="SSF81342">
    <property type="entry name" value="Transmembrane di-heme cytochromes"/>
    <property type="match status" value="1"/>
</dbReference>
<keyword evidence="9 13" id="KW-1133">Transmembrane helix</keyword>
<dbReference type="InterPro" id="IPR016174">
    <property type="entry name" value="Di-haem_cyt_TM"/>
</dbReference>
<keyword evidence="8" id="KW-0249">Electron transport</keyword>
<comment type="caution">
    <text evidence="15">The sequence shown here is derived from an EMBL/GenBank/DDBJ whole genome shotgun (WGS) entry which is preliminary data.</text>
</comment>
<dbReference type="GO" id="GO:0009055">
    <property type="term" value="F:electron transfer activity"/>
    <property type="evidence" value="ECO:0007669"/>
    <property type="project" value="InterPro"/>
</dbReference>
<evidence type="ECO:0000256" key="7">
    <source>
        <dbReference type="ARBA" id="ARBA00022723"/>
    </source>
</evidence>
<feature type="transmembrane region" description="Helical" evidence="13">
    <location>
        <begin position="40"/>
        <end position="59"/>
    </location>
</feature>
<dbReference type="InterPro" id="IPR052168">
    <property type="entry name" value="Cytochrome_b561_oxidase"/>
</dbReference>
<keyword evidence="3" id="KW-0813">Transport</keyword>
<comment type="cofactor">
    <cofactor evidence="1">
        <name>heme b</name>
        <dbReference type="ChEBI" id="CHEBI:60344"/>
    </cofactor>
</comment>
<gene>
    <name evidence="15" type="ORF">EKN06_11735</name>
</gene>
<evidence type="ECO:0000259" key="14">
    <source>
        <dbReference type="Pfam" id="PF01292"/>
    </source>
</evidence>
<evidence type="ECO:0000256" key="9">
    <source>
        <dbReference type="ARBA" id="ARBA00022989"/>
    </source>
</evidence>
<evidence type="ECO:0000256" key="6">
    <source>
        <dbReference type="ARBA" id="ARBA00022692"/>
    </source>
</evidence>
<accession>A0A437GW12</accession>
<dbReference type="Gene3D" id="1.20.950.20">
    <property type="entry name" value="Transmembrane di-heme cytochromes, Chain C"/>
    <property type="match status" value="1"/>
</dbReference>
<dbReference type="AlphaFoldDB" id="A0A437GW12"/>
<feature type="domain" description="Cytochrome b561 bacterial/Ni-hydrogenase" evidence="14">
    <location>
        <begin position="3"/>
        <end position="169"/>
    </location>
</feature>
<sequence>MARYNGVARALHWTIAVLIIGNLLGGFLHDALEPFVRIMPLHKAVGLTVLALSLVRAVWRLTSKAPPLPADMSRWETGAAHATHFAFYLLIIALPLTGWIVASAGKYPLSWFGLFDVPKLAVTRDDALYAIGHEGHELMGVMAAVLIALHVGAALRHHFVLKDNVLRRMA</sequence>
<name>A0A437GW12_9SPHN</name>
<dbReference type="GO" id="GO:0005886">
    <property type="term" value="C:plasma membrane"/>
    <property type="evidence" value="ECO:0007669"/>
    <property type="project" value="UniProtKB-SubCell"/>
</dbReference>
<dbReference type="EMBL" id="RXOL01000005">
    <property type="protein sequence ID" value="RVQ66083.1"/>
    <property type="molecule type" value="Genomic_DNA"/>
</dbReference>
<evidence type="ECO:0000256" key="10">
    <source>
        <dbReference type="ARBA" id="ARBA00023004"/>
    </source>
</evidence>
<reference evidence="15 16" key="1">
    <citation type="submission" date="2018-12" db="EMBL/GenBank/DDBJ databases">
        <title>Croceicoccus ponticola sp. nov., a lipolytic bacterium isolated from seawater.</title>
        <authorList>
            <person name="Yoon J.-H."/>
        </authorList>
    </citation>
    <scope>NUCLEOTIDE SEQUENCE [LARGE SCALE GENOMIC DNA]</scope>
    <source>
        <strain evidence="15 16">GM-16</strain>
    </source>
</reference>
<dbReference type="OrthoDB" id="1247465at2"/>
<dbReference type="GO" id="GO:0022904">
    <property type="term" value="P:respiratory electron transport chain"/>
    <property type="evidence" value="ECO:0007669"/>
    <property type="project" value="InterPro"/>
</dbReference>
<keyword evidence="11 13" id="KW-0472">Membrane</keyword>
<evidence type="ECO:0000313" key="16">
    <source>
        <dbReference type="Proteomes" id="UP000283003"/>
    </source>
</evidence>
<keyword evidence="7" id="KW-0479">Metal-binding</keyword>
<feature type="transmembrane region" description="Helical" evidence="13">
    <location>
        <begin position="7"/>
        <end position="28"/>
    </location>
</feature>